<dbReference type="UniPathway" id="UPA01068">
    <property type="reaction ID" value="UER00304"/>
</dbReference>
<comment type="catalytic activity">
    <reaction evidence="5">
        <text>pyridoxamine 5'-phosphate + O2 + H2O = pyridoxal 5'-phosphate + H2O2 + NH4(+)</text>
        <dbReference type="Rhea" id="RHEA:15817"/>
        <dbReference type="ChEBI" id="CHEBI:15377"/>
        <dbReference type="ChEBI" id="CHEBI:15379"/>
        <dbReference type="ChEBI" id="CHEBI:16240"/>
        <dbReference type="ChEBI" id="CHEBI:28938"/>
        <dbReference type="ChEBI" id="CHEBI:58451"/>
        <dbReference type="ChEBI" id="CHEBI:597326"/>
        <dbReference type="EC" id="1.4.3.5"/>
    </reaction>
</comment>
<keyword evidence="2 5" id="KW-0285">Flavoprotein</keyword>
<organism evidence="11 12">
    <name type="scientific">Allonocardiopsis opalescens</name>
    <dbReference type="NCBI Taxonomy" id="1144618"/>
    <lineage>
        <taxon>Bacteria</taxon>
        <taxon>Bacillati</taxon>
        <taxon>Actinomycetota</taxon>
        <taxon>Actinomycetes</taxon>
        <taxon>Streptosporangiales</taxon>
        <taxon>Allonocardiopsis</taxon>
    </lineage>
</organism>
<dbReference type="AlphaFoldDB" id="A0A2T0QA20"/>
<feature type="binding site" evidence="5 6">
    <location>
        <begin position="195"/>
        <end position="197"/>
    </location>
    <ligand>
        <name>substrate</name>
    </ligand>
</feature>
<feature type="binding site" evidence="5 7">
    <location>
        <position position="189"/>
    </location>
    <ligand>
        <name>FMN</name>
        <dbReference type="ChEBI" id="CHEBI:58210"/>
    </ligand>
</feature>
<comment type="catalytic activity">
    <reaction evidence="5">
        <text>pyridoxine 5'-phosphate + O2 = pyridoxal 5'-phosphate + H2O2</text>
        <dbReference type="Rhea" id="RHEA:15149"/>
        <dbReference type="ChEBI" id="CHEBI:15379"/>
        <dbReference type="ChEBI" id="CHEBI:16240"/>
        <dbReference type="ChEBI" id="CHEBI:58589"/>
        <dbReference type="ChEBI" id="CHEBI:597326"/>
        <dbReference type="EC" id="1.4.3.5"/>
    </reaction>
</comment>
<dbReference type="Pfam" id="PF01243">
    <property type="entry name" value="PNPOx_N"/>
    <property type="match status" value="1"/>
</dbReference>
<dbReference type="Gene3D" id="2.30.110.10">
    <property type="entry name" value="Electron Transport, Fmn-binding Protein, Chain A"/>
    <property type="match status" value="1"/>
</dbReference>
<feature type="binding site" evidence="5 7">
    <location>
        <position position="84"/>
    </location>
    <ligand>
        <name>FMN</name>
        <dbReference type="ChEBI" id="CHEBI:58210"/>
    </ligand>
</feature>
<keyword evidence="4 5" id="KW-0560">Oxidoreductase</keyword>
<dbReference type="NCBIfam" id="NF004231">
    <property type="entry name" value="PRK05679.1"/>
    <property type="match status" value="1"/>
</dbReference>
<dbReference type="PANTHER" id="PTHR10851">
    <property type="entry name" value="PYRIDOXINE-5-PHOSPHATE OXIDASE"/>
    <property type="match status" value="1"/>
</dbReference>
<evidence type="ECO:0000256" key="8">
    <source>
        <dbReference type="SAM" id="MobiDB-lite"/>
    </source>
</evidence>
<keyword evidence="12" id="KW-1185">Reference proteome</keyword>
<keyword evidence="3 5" id="KW-0288">FMN</keyword>
<dbReference type="Pfam" id="PF10590">
    <property type="entry name" value="PNP_phzG_C"/>
    <property type="match status" value="1"/>
</dbReference>
<evidence type="ECO:0000256" key="7">
    <source>
        <dbReference type="PIRSR" id="PIRSR000190-2"/>
    </source>
</evidence>
<comment type="cofactor">
    <cofactor evidence="5 7">
        <name>FMN</name>
        <dbReference type="ChEBI" id="CHEBI:58210"/>
    </cofactor>
    <text evidence="5 7">Binds 1 FMN per subunit.</text>
</comment>
<feature type="binding site" evidence="5 7">
    <location>
        <position position="199"/>
    </location>
    <ligand>
        <name>FMN</name>
        <dbReference type="ChEBI" id="CHEBI:58210"/>
    </ligand>
</feature>
<dbReference type="GO" id="GO:0008615">
    <property type="term" value="P:pyridoxine biosynthetic process"/>
    <property type="evidence" value="ECO:0007669"/>
    <property type="project" value="UniProtKB-UniRule"/>
</dbReference>
<dbReference type="SUPFAM" id="SSF50475">
    <property type="entry name" value="FMN-binding split barrel"/>
    <property type="match status" value="1"/>
</dbReference>
<evidence type="ECO:0000259" key="9">
    <source>
        <dbReference type="Pfam" id="PF01243"/>
    </source>
</evidence>
<dbReference type="Proteomes" id="UP000237846">
    <property type="component" value="Unassembled WGS sequence"/>
</dbReference>
<dbReference type="EMBL" id="PVZC01000002">
    <property type="protein sequence ID" value="PRY00641.1"/>
    <property type="molecule type" value="Genomic_DNA"/>
</dbReference>
<keyword evidence="5" id="KW-0664">Pyridoxine biosynthesis</keyword>
<sequence>MNRLNPAEQRESYRGTGLEPCDLSPDPIEQFRRWYADAADAGLPEVNAMVLATAGADGVPTARTVLLKGLDERGLTFYTNLTSRKARALAENPRASLLFPWHAMGRQVGFGGRVEYLTPQENTRYFASRPHGSQIGAWASEHQSSPVPSRQVLEERYERYAQRWPEGSTVPRPDYWGGYRVLPDEAEFWQGGADRMHDRIRYRREGDGWLRERLSP</sequence>
<feature type="binding site" evidence="5 6">
    <location>
        <position position="129"/>
    </location>
    <ligand>
        <name>substrate</name>
    </ligand>
</feature>
<evidence type="ECO:0000256" key="3">
    <source>
        <dbReference type="ARBA" id="ARBA00022643"/>
    </source>
</evidence>
<dbReference type="PROSITE" id="PS01064">
    <property type="entry name" value="PYRIDOX_OXIDASE"/>
    <property type="match status" value="1"/>
</dbReference>
<dbReference type="InterPro" id="IPR019576">
    <property type="entry name" value="Pyridoxamine_oxidase_dimer_C"/>
</dbReference>
<evidence type="ECO:0000256" key="6">
    <source>
        <dbReference type="PIRSR" id="PIRSR000190-1"/>
    </source>
</evidence>
<protein>
    <recommendedName>
        <fullName evidence="5">Pyridoxine/pyridoxamine 5'-phosphate oxidase</fullName>
        <ecNumber evidence="5">1.4.3.5</ecNumber>
    </recommendedName>
    <alternativeName>
        <fullName evidence="5">PNP/PMP oxidase</fullName>
        <shortName evidence="5">PNPOx</shortName>
    </alternativeName>
    <alternativeName>
        <fullName evidence="5">Pyridoxal 5'-phosphate synthase</fullName>
    </alternativeName>
</protein>
<gene>
    <name evidence="5" type="primary">pdxH</name>
    <name evidence="11" type="ORF">CLV72_102272</name>
</gene>
<feature type="domain" description="Pyridoxine 5'-phosphate oxidase dimerisation C-terminal" evidence="10">
    <location>
        <begin position="176"/>
        <end position="216"/>
    </location>
</feature>
<feature type="binding site" evidence="5 7">
    <location>
        <begin position="143"/>
        <end position="144"/>
    </location>
    <ligand>
        <name>FMN</name>
        <dbReference type="ChEBI" id="CHEBI:58210"/>
    </ligand>
</feature>
<feature type="binding site" evidence="5 7">
    <location>
        <position position="85"/>
    </location>
    <ligand>
        <name>FMN</name>
        <dbReference type="ChEBI" id="CHEBI:58210"/>
    </ligand>
</feature>
<dbReference type="PIRSF" id="PIRSF000190">
    <property type="entry name" value="Pyd_amn-ph_oxd"/>
    <property type="match status" value="1"/>
</dbReference>
<evidence type="ECO:0000256" key="5">
    <source>
        <dbReference type="HAMAP-Rule" id="MF_01629"/>
    </source>
</evidence>
<evidence type="ECO:0000313" key="11">
    <source>
        <dbReference type="EMBL" id="PRY00641.1"/>
    </source>
</evidence>
<dbReference type="NCBIfam" id="TIGR00558">
    <property type="entry name" value="pdxH"/>
    <property type="match status" value="1"/>
</dbReference>
<feature type="domain" description="Pyridoxamine 5'-phosphate oxidase N-terminal" evidence="9">
    <location>
        <begin position="37"/>
        <end position="161"/>
    </location>
</feature>
<proteinExistence type="inferred from homology"/>
<evidence type="ECO:0000256" key="2">
    <source>
        <dbReference type="ARBA" id="ARBA00022630"/>
    </source>
</evidence>
<dbReference type="PANTHER" id="PTHR10851:SF0">
    <property type="entry name" value="PYRIDOXINE-5'-PHOSPHATE OXIDASE"/>
    <property type="match status" value="1"/>
</dbReference>
<feature type="binding site" evidence="5 7">
    <location>
        <begin position="78"/>
        <end position="79"/>
    </location>
    <ligand>
        <name>FMN</name>
        <dbReference type="ChEBI" id="CHEBI:58210"/>
    </ligand>
</feature>
<dbReference type="InterPro" id="IPR000659">
    <property type="entry name" value="Pyridox_Oxase"/>
</dbReference>
<name>A0A2T0QA20_9ACTN</name>
<evidence type="ECO:0000313" key="12">
    <source>
        <dbReference type="Proteomes" id="UP000237846"/>
    </source>
</evidence>
<feature type="binding site" evidence="5 7">
    <location>
        <begin position="63"/>
        <end position="68"/>
    </location>
    <ligand>
        <name>FMN</name>
        <dbReference type="ChEBI" id="CHEBI:58210"/>
    </ligand>
</feature>
<reference evidence="11 12" key="1">
    <citation type="submission" date="2018-03" db="EMBL/GenBank/DDBJ databases">
        <title>Genomic Encyclopedia of Archaeal and Bacterial Type Strains, Phase II (KMG-II): from individual species to whole genera.</title>
        <authorList>
            <person name="Goeker M."/>
        </authorList>
    </citation>
    <scope>NUCLEOTIDE SEQUENCE [LARGE SCALE GENOMIC DNA]</scope>
    <source>
        <strain evidence="11 12">DSM 45601</strain>
    </source>
</reference>
<accession>A0A2T0QA20</accession>
<dbReference type="InterPro" id="IPR019740">
    <property type="entry name" value="Pyridox_Oxase_CS"/>
</dbReference>
<evidence type="ECO:0000256" key="4">
    <source>
        <dbReference type="ARBA" id="ARBA00023002"/>
    </source>
</evidence>
<dbReference type="GO" id="GO:0004733">
    <property type="term" value="F:pyridoxamine phosphate oxidase activity"/>
    <property type="evidence" value="ECO:0007669"/>
    <property type="project" value="UniProtKB-UniRule"/>
</dbReference>
<feature type="binding site" evidence="6">
    <location>
        <begin position="10"/>
        <end position="13"/>
    </location>
    <ligand>
        <name>substrate</name>
    </ligand>
</feature>
<feature type="binding site" evidence="5 6">
    <location>
        <position position="125"/>
    </location>
    <ligand>
        <name>substrate</name>
    </ligand>
</feature>
<comment type="pathway">
    <text evidence="5">Cofactor metabolism; pyridoxal 5'-phosphate salvage; pyridoxal 5'-phosphate from pyridoxamine 5'-phosphate: step 1/1.</text>
</comment>
<dbReference type="InterPro" id="IPR011576">
    <property type="entry name" value="Pyridox_Oxase_N"/>
</dbReference>
<evidence type="ECO:0000256" key="1">
    <source>
        <dbReference type="ARBA" id="ARBA00007301"/>
    </source>
</evidence>
<feature type="binding site" evidence="5 7">
    <location>
        <position position="107"/>
    </location>
    <ligand>
        <name>FMN</name>
        <dbReference type="ChEBI" id="CHEBI:58210"/>
    </ligand>
</feature>
<comment type="pathway">
    <text evidence="5">Cofactor metabolism; pyridoxal 5'-phosphate salvage; pyridoxal 5'-phosphate from pyridoxine 5'-phosphate: step 1/1.</text>
</comment>
<dbReference type="GO" id="GO:0010181">
    <property type="term" value="F:FMN binding"/>
    <property type="evidence" value="ECO:0007669"/>
    <property type="project" value="UniProtKB-UniRule"/>
</dbReference>
<comment type="caution">
    <text evidence="11">The sequence shown here is derived from an EMBL/GenBank/DDBJ whole genome shotgun (WGS) entry which is preliminary data.</text>
</comment>
<evidence type="ECO:0000259" key="10">
    <source>
        <dbReference type="Pfam" id="PF10590"/>
    </source>
</evidence>
<comment type="subunit">
    <text evidence="5">Homodimer.</text>
</comment>
<dbReference type="HAMAP" id="MF_01629">
    <property type="entry name" value="PdxH"/>
    <property type="match status" value="1"/>
</dbReference>
<feature type="binding site" evidence="5 6">
    <location>
        <position position="68"/>
    </location>
    <ligand>
        <name>substrate</name>
    </ligand>
</feature>
<dbReference type="EC" id="1.4.3.5" evidence="5"/>
<dbReference type="RefSeq" id="WP_106242385.1">
    <property type="nucleotide sequence ID" value="NZ_PVZC01000002.1"/>
</dbReference>
<feature type="region of interest" description="Disordered" evidence="8">
    <location>
        <begin position="1"/>
        <end position="21"/>
    </location>
</feature>
<comment type="function">
    <text evidence="5">Catalyzes the oxidation of either pyridoxine 5'-phosphate (PNP) or pyridoxamine 5'-phosphate (PMP) into pyridoxal 5'-phosphate (PLP).</text>
</comment>
<feature type="binding site" evidence="5 6">
    <location>
        <position position="133"/>
    </location>
    <ligand>
        <name>substrate</name>
    </ligand>
</feature>
<dbReference type="OrthoDB" id="9780392at2"/>
<comment type="similarity">
    <text evidence="1 5">Belongs to the pyridoxamine 5'-phosphate oxidase family.</text>
</comment>
<dbReference type="InterPro" id="IPR012349">
    <property type="entry name" value="Split_barrel_FMN-bd"/>
</dbReference>